<evidence type="ECO:0000313" key="2">
    <source>
        <dbReference type="Proteomes" id="UP001307849"/>
    </source>
</evidence>
<dbReference type="SUPFAM" id="SSF52047">
    <property type="entry name" value="RNI-like"/>
    <property type="match status" value="1"/>
</dbReference>
<keyword evidence="2" id="KW-1185">Reference proteome</keyword>
<dbReference type="EMBL" id="JAVHJM010000015">
    <property type="protein sequence ID" value="KAK6497242.1"/>
    <property type="molecule type" value="Genomic_DNA"/>
</dbReference>
<sequence>MTNNPLSLGTLPLDILTYLVYDCIDDDNTLRALSLTCHVLRSLAFRRICSEKVVVNLNLPGYAEISERNSVANLLQSDKYRSVGLTKQLWVNINSIECRSLVHLETYARFIADAERTVKSCPAVETVTVRECSGMDKNDIMDVLRWSDKVVKLPKLRFLFIDLSQTRHFRSRPDDQYIARMEELHLQKRRSKGLECLSVQNCFSAIHQDDFSPQSPFLQTTMLDNISSLNRLWFHGTELQEALKEMPTASLASMRLKSLSIRYLWTHKDLARVFGLRPRADRQQSDIIVEEDAMTGLEYLYLSDGFFQGEGELQLLRYLYTPNLKSLQVGVGIFHPAEGVERRPRLFEDYLESLPSLERFGASAVTEISKDAYLALLDRVVASHPNLKTLAMWNSWYAFSLLFPGKSLRTKLHSSVERIEMVSKTSHADEGVFRALGSVFRAQSGSESSITTLCLGQSFSEQQYLDAREICTIISTILYVQQKRRCPETRFIQDRNESQTSPMVETPARRALFNAVSGKRSWFRPFIHKTGQRNAIDTYLHTLVSTLPPGRKQWNAKLPDWDTYGKCKKETAVNGIHNAITSELPEGFKRLELDWKAPRAGGRWPKDIRDWRFVWERTEAGWKLLEFS</sequence>
<gene>
    <name evidence="1" type="ORF">TWF506_004716</name>
</gene>
<dbReference type="Proteomes" id="UP001307849">
    <property type="component" value="Unassembled WGS sequence"/>
</dbReference>
<comment type="caution">
    <text evidence="1">The sequence shown here is derived from an EMBL/GenBank/DDBJ whole genome shotgun (WGS) entry which is preliminary data.</text>
</comment>
<protein>
    <submittedName>
        <fullName evidence="1">Uncharacterized protein</fullName>
    </submittedName>
</protein>
<dbReference type="InterPro" id="IPR032675">
    <property type="entry name" value="LRR_dom_sf"/>
</dbReference>
<reference evidence="1 2" key="1">
    <citation type="submission" date="2019-10" db="EMBL/GenBank/DDBJ databases">
        <authorList>
            <person name="Palmer J.M."/>
        </authorList>
    </citation>
    <scope>NUCLEOTIDE SEQUENCE [LARGE SCALE GENOMIC DNA]</scope>
    <source>
        <strain evidence="1 2">TWF506</strain>
    </source>
</reference>
<name>A0AAN8RTA8_9PEZI</name>
<accession>A0AAN8RTA8</accession>
<organism evidence="1 2">
    <name type="scientific">Arthrobotrys conoides</name>
    <dbReference type="NCBI Taxonomy" id="74498"/>
    <lineage>
        <taxon>Eukaryota</taxon>
        <taxon>Fungi</taxon>
        <taxon>Dikarya</taxon>
        <taxon>Ascomycota</taxon>
        <taxon>Pezizomycotina</taxon>
        <taxon>Orbiliomycetes</taxon>
        <taxon>Orbiliales</taxon>
        <taxon>Orbiliaceae</taxon>
        <taxon>Arthrobotrys</taxon>
    </lineage>
</organism>
<evidence type="ECO:0000313" key="1">
    <source>
        <dbReference type="EMBL" id="KAK6497242.1"/>
    </source>
</evidence>
<dbReference type="AlphaFoldDB" id="A0AAN8RTA8"/>
<dbReference type="Gene3D" id="3.80.10.10">
    <property type="entry name" value="Ribonuclease Inhibitor"/>
    <property type="match status" value="1"/>
</dbReference>
<proteinExistence type="predicted"/>